<feature type="chain" id="PRO_5043918851" description="Tetratricopeptide repeat protein" evidence="2">
    <location>
        <begin position="28"/>
        <end position="724"/>
    </location>
</feature>
<evidence type="ECO:0008006" key="4">
    <source>
        <dbReference type="Google" id="ProtNLM"/>
    </source>
</evidence>
<dbReference type="Gene3D" id="2.40.70.10">
    <property type="entry name" value="Acid Proteases"/>
    <property type="match status" value="2"/>
</dbReference>
<gene>
    <name evidence="3" type="ORF">P8935_22215</name>
</gene>
<dbReference type="AlphaFoldDB" id="A0AAU7DHF1"/>
<organism evidence="3">
    <name type="scientific">Telmatobacter sp. DSM 110680</name>
    <dbReference type="NCBI Taxonomy" id="3036704"/>
    <lineage>
        <taxon>Bacteria</taxon>
        <taxon>Pseudomonadati</taxon>
        <taxon>Acidobacteriota</taxon>
        <taxon>Terriglobia</taxon>
        <taxon>Terriglobales</taxon>
        <taxon>Acidobacteriaceae</taxon>
        <taxon>Telmatobacter</taxon>
    </lineage>
</organism>
<dbReference type="Pfam" id="PF14559">
    <property type="entry name" value="TPR_19"/>
    <property type="match status" value="1"/>
</dbReference>
<feature type="region of interest" description="Disordered" evidence="1">
    <location>
        <begin position="644"/>
        <end position="677"/>
    </location>
</feature>
<feature type="region of interest" description="Disordered" evidence="1">
    <location>
        <begin position="504"/>
        <end position="528"/>
    </location>
</feature>
<feature type="signal peptide" evidence="2">
    <location>
        <begin position="1"/>
        <end position="27"/>
    </location>
</feature>
<dbReference type="Gene3D" id="1.25.40.10">
    <property type="entry name" value="Tetratricopeptide repeat domain"/>
    <property type="match status" value="1"/>
</dbReference>
<dbReference type="RefSeq" id="WP_348262500.1">
    <property type="nucleotide sequence ID" value="NZ_CP121196.1"/>
</dbReference>
<name>A0AAU7DHF1_9BACT</name>
<sequence length="724" mass="77831">MRPIFRTPLFRLSLISAVLGFQSSSLSSQTTSCPAAPAHAASPAFTAYSEGRYADAEQAYTQAEVQLPHDASIAAALVHTLLHEGKIAQAADRVTALLAEDPRSAPILTAQAEVQLREGQPWLALQTLETATAADRCYARIHLIRSRVLRIDSMYASERAEIQSAYSIDPEDPDILYAWRRVISPAHEIEGIQQAIPSLKDLDVETRQKAETSMNSMMPLLSENSQTCKVQPSLSSATLHLIGTMEDGKHLDGYRLEVQMPKTVARLQVDTAASGLFITRALAEANGLQQGANDPAGTVHADSVHIGPLEFRDCMVGVSDVPFTGKADGMIGTDIFASYLITINAREAKLALDPLPPQTGLLPGDRPTTPELADYIPVYHRRQYLLVPVMLNNKTRKLFVLDTGMRFSAMTMETAHSVSSTKGNFTNTMQTASGPPAQVYRDNFDFQFANLSLPRQSHLLAWDLSAIDHNAGFDVAGMLGFDILHSLTLRIDYRDGLVKFESTTAEASPSSVKEPMTASAAPANEPGTPACQQFENRDWPTNSTIEARLTELLDSSHLKPGKAIFAKVLYGLSYPGCALTQDTILYGHVTAAASSKNPNSSELALVFDHADCTGHQKQEFPLRLIALVAPPDTAAMLHDALPTQVAGGPRQMGDAVGGTTGRDDNLGSGGAPQTVHPGMVVRLPNVKLEPEGGPGCSARISSSNRTVQLAPGAELILTVTSANP</sequence>
<evidence type="ECO:0000313" key="3">
    <source>
        <dbReference type="EMBL" id="XBH17269.1"/>
    </source>
</evidence>
<protein>
    <recommendedName>
        <fullName evidence="4">Tetratricopeptide repeat protein</fullName>
    </recommendedName>
</protein>
<dbReference type="EMBL" id="CP121196">
    <property type="protein sequence ID" value="XBH17269.1"/>
    <property type="molecule type" value="Genomic_DNA"/>
</dbReference>
<proteinExistence type="predicted"/>
<dbReference type="CDD" id="cd05483">
    <property type="entry name" value="retropepsin_like_bacteria"/>
    <property type="match status" value="1"/>
</dbReference>
<evidence type="ECO:0000256" key="1">
    <source>
        <dbReference type="SAM" id="MobiDB-lite"/>
    </source>
</evidence>
<dbReference type="InterPro" id="IPR011990">
    <property type="entry name" value="TPR-like_helical_dom_sf"/>
</dbReference>
<evidence type="ECO:0000256" key="2">
    <source>
        <dbReference type="SAM" id="SignalP"/>
    </source>
</evidence>
<dbReference type="InterPro" id="IPR034122">
    <property type="entry name" value="Retropepsin-like_bacterial"/>
</dbReference>
<keyword evidence="2" id="KW-0732">Signal</keyword>
<dbReference type="SUPFAM" id="SSF48452">
    <property type="entry name" value="TPR-like"/>
    <property type="match status" value="1"/>
</dbReference>
<reference evidence="3" key="1">
    <citation type="submission" date="2023-03" db="EMBL/GenBank/DDBJ databases">
        <title>Edaphobacter sp.</title>
        <authorList>
            <person name="Huber K.J."/>
            <person name="Papendorf J."/>
            <person name="Pilke C."/>
            <person name="Bunk B."/>
            <person name="Sproeer C."/>
            <person name="Pester M."/>
        </authorList>
    </citation>
    <scope>NUCLEOTIDE SEQUENCE</scope>
    <source>
        <strain evidence="3">DSM 110680</strain>
    </source>
</reference>
<accession>A0AAU7DHF1</accession>
<dbReference type="InterPro" id="IPR021109">
    <property type="entry name" value="Peptidase_aspartic_dom_sf"/>
</dbReference>